<dbReference type="EMBL" id="AWWV01010705">
    <property type="protein sequence ID" value="OMO77592.1"/>
    <property type="molecule type" value="Genomic_DNA"/>
</dbReference>
<dbReference type="SUPFAM" id="SSF56672">
    <property type="entry name" value="DNA/RNA polymerases"/>
    <property type="match status" value="1"/>
</dbReference>
<evidence type="ECO:0000259" key="11">
    <source>
        <dbReference type="PROSITE" id="PS50994"/>
    </source>
</evidence>
<dbReference type="InterPro" id="IPR041588">
    <property type="entry name" value="Integrase_H2C2"/>
</dbReference>
<dbReference type="Pfam" id="PF17921">
    <property type="entry name" value="Integrase_H2C2"/>
    <property type="match status" value="1"/>
</dbReference>
<dbReference type="InterPro" id="IPR043128">
    <property type="entry name" value="Rev_trsase/Diguanyl_cyclase"/>
</dbReference>
<dbReference type="EC" id="2.7.7.49" evidence="1"/>
<keyword evidence="7 12" id="KW-0695">RNA-directed DNA polymerase</keyword>
<dbReference type="OMA" id="MERDCIN"/>
<dbReference type="Gene3D" id="1.10.340.70">
    <property type="match status" value="1"/>
</dbReference>
<protein>
    <recommendedName>
        <fullName evidence="1">RNA-directed DNA polymerase</fullName>
        <ecNumber evidence="1">2.7.7.49</ecNumber>
    </recommendedName>
</protein>
<evidence type="ECO:0000256" key="2">
    <source>
        <dbReference type="ARBA" id="ARBA00022679"/>
    </source>
</evidence>
<dbReference type="SUPFAM" id="SSF53098">
    <property type="entry name" value="Ribonuclease H-like"/>
    <property type="match status" value="2"/>
</dbReference>
<dbReference type="Pfam" id="PF13456">
    <property type="entry name" value="RVT_3"/>
    <property type="match status" value="1"/>
</dbReference>
<evidence type="ECO:0000256" key="6">
    <source>
        <dbReference type="ARBA" id="ARBA00022801"/>
    </source>
</evidence>
<dbReference type="CDD" id="cd01647">
    <property type="entry name" value="RT_LTR"/>
    <property type="match status" value="1"/>
</dbReference>
<dbReference type="InterPro" id="IPR002156">
    <property type="entry name" value="RNaseH_domain"/>
</dbReference>
<gene>
    <name evidence="12" type="ORF">CCACVL1_14950</name>
</gene>
<evidence type="ECO:0000259" key="10">
    <source>
        <dbReference type="PROSITE" id="PS50879"/>
    </source>
</evidence>
<dbReference type="GO" id="GO:0003676">
    <property type="term" value="F:nucleic acid binding"/>
    <property type="evidence" value="ECO:0007669"/>
    <property type="project" value="InterPro"/>
</dbReference>
<dbReference type="Pfam" id="PF17917">
    <property type="entry name" value="RT_RNaseH"/>
    <property type="match status" value="1"/>
</dbReference>
<evidence type="ECO:0000256" key="1">
    <source>
        <dbReference type="ARBA" id="ARBA00012493"/>
    </source>
</evidence>
<dbReference type="GO" id="GO:0004523">
    <property type="term" value="F:RNA-DNA hybrid ribonuclease activity"/>
    <property type="evidence" value="ECO:0007669"/>
    <property type="project" value="InterPro"/>
</dbReference>
<dbReference type="SUPFAM" id="SSF50630">
    <property type="entry name" value="Acid proteases"/>
    <property type="match status" value="1"/>
</dbReference>
<evidence type="ECO:0000256" key="7">
    <source>
        <dbReference type="ARBA" id="ARBA00022918"/>
    </source>
</evidence>
<evidence type="ECO:0000256" key="8">
    <source>
        <dbReference type="ARBA" id="ARBA00023172"/>
    </source>
</evidence>
<keyword evidence="5" id="KW-0255">Endonuclease</keyword>
<dbReference type="GO" id="GO:0006310">
    <property type="term" value="P:DNA recombination"/>
    <property type="evidence" value="ECO:0007669"/>
    <property type="project" value="UniProtKB-KW"/>
</dbReference>
<dbReference type="Gramene" id="OMO77592">
    <property type="protein sequence ID" value="OMO77592"/>
    <property type="gene ID" value="CCACVL1_14950"/>
</dbReference>
<dbReference type="Pfam" id="PF00078">
    <property type="entry name" value="RVT_1"/>
    <property type="match status" value="1"/>
</dbReference>
<dbReference type="InterPro" id="IPR012337">
    <property type="entry name" value="RNaseH-like_sf"/>
</dbReference>
<proteinExistence type="predicted"/>
<keyword evidence="6" id="KW-0378">Hydrolase</keyword>
<dbReference type="PANTHER" id="PTHR48475:SF1">
    <property type="entry name" value="RNASE H TYPE-1 DOMAIN-CONTAINING PROTEIN"/>
    <property type="match status" value="1"/>
</dbReference>
<dbReference type="PROSITE" id="PS50879">
    <property type="entry name" value="RNASE_H_1"/>
    <property type="match status" value="1"/>
</dbReference>
<feature type="domain" description="G-patch" evidence="9">
    <location>
        <begin position="482"/>
        <end position="522"/>
    </location>
</feature>
<keyword evidence="8" id="KW-0233">DNA recombination</keyword>
<dbReference type="CDD" id="cd09279">
    <property type="entry name" value="RNase_HI_like"/>
    <property type="match status" value="1"/>
</dbReference>
<evidence type="ECO:0000313" key="13">
    <source>
        <dbReference type="Proteomes" id="UP000188268"/>
    </source>
</evidence>
<dbReference type="PANTHER" id="PTHR48475">
    <property type="entry name" value="RIBONUCLEASE H"/>
    <property type="match status" value="1"/>
</dbReference>
<dbReference type="InterPro" id="IPR036397">
    <property type="entry name" value="RNaseH_sf"/>
</dbReference>
<dbReference type="Proteomes" id="UP000188268">
    <property type="component" value="Unassembled WGS sequence"/>
</dbReference>
<sequence>MAAQVRPTIGESEIFGLFIDTQKSIFYDKLFNMSGEPFAKIVVVGLKLDNSIKSGKIVVPDEAKKGTTGKKKEEVSSVNQLVNNVGGASYRAPIPNQQSAVLTPQPIGQAFPPRATFRQADQYTYSKLLPQLVQQNLVRRVQYQRPLQPPFPAWYDVNAYCDFHCGAQGHSTENCLRLKQEVQALVKSGKLNFPKVEQPNTTEVQTDSANITGIGGMTRSGRCYSQPMKEPIRRDEEFEKGCPVDKPPVMEQGQSSAQGEIGKPCFTEKEALENLDHIVGSITAGHITFTDEDIPEGGRNSLKALYISVGCNGFHVGRILIDNGSTLNIMSYHSLEKLSVDLSYIKPNNMMVRAFDGTTRSVRGDIEIQMEIGGVEFLMTFQVMDISPSYSCLLGRPWIHMAGAVPSTLHQAVKFRVENKLIEIKAEKDIRATQTHNTPYVEATEESVEDSYRSFEVAEVTHVKGGKLPRPHVTKNWMMQLKQLVGKGWKVGCGLGKRLQGIGEAISTPKYAYTFGLGFKPVWKDRVESKEKMKQRRIARLKGEPYEAGKMEFPPLYHTFRSAGWENSSKKIDALHLATEVSAVRGKFMELSVNAVEDGSEDRCPWIYPAESGSEEVNWTEFEFPVVINNEMPTGNECKDEPDSPANIFERPVCNNDMAEEYAEDSVLPSDLMRLIEQEDRQIQPHKESTELINLGTEENRREMFSHGRIRICRGLNPEVAVHRLPIRPECKPVQQNLRRMKPDMLLKIKEEVKKQFDAGFLEEIRYPEWQANIVPVPKNDGKVRMCVDYRYLNRASPKDNFPLPHIDILVDNIAHHSLFSFMDGFSGYNQIKMAPEDKEKTAFVTAWGTFFYKVMPFGLKNAGSTYQRAMVTLFHDMMHKEIELKLNPSKCTFGATSGKLLGFVVSQNGIKVDPDKVRAIQNLPPPRTQKEVRGFLGRLNYIARFISQLTAKCDPIFKLLRKNNPERGRPLILYLTVFEKSMGCVLAQQEKSGRKEHAVYYLSKKFTEYESNYSPLEKMCCALAWAAQRLRQYMLYHTTMLVARLDPLRYIFVKPGLSGRIARWQVLLSEYDIVYVSQKAIKGSVVADFLADRASNDYEPVKFEFPDEDLMAVMNVGNEVSEESTKWNVYFYGASNMLGHGIGAVLVSPDGDHFPATARLDFPCTNNIAEYVVCVFGIQMAIEKKVKVLEVNGDSALVVYQMKGEWEKRDSKLIPYREYLLELMEQFEDISFHYVPREGNQLADALASLAAMFKFRGGVNIPPIKLSLKETLAHVMSVEEEPDGNPWYYDIVQYLKHQKYPEHATGNDKRVIRRMSLGYFLDGEVLYKSSRDQVLLRCVNSAEAKRILEEVHEGICGSHASRHKMARQVMRAGYYWLTLETDCINYARRCHQCQIHADQIHTPPNPLHVLVSPWPFSMWGIDVIGAINPKASNGHQFILVAIDYFTKWVEASSYSSITQSVVLKFIKKEIICRYGLPERIITDNAMNLNGKLIAAACAQFKITHSNSAPRRPKMNGAVEAANKNIKNIIRKMTETYRDWHEKLPFALHAYRTCARTSTGATPYSLVYGMEAVVPIEVEIPSSRVYREVKLEESEWEQERYDQLNLLGEKRMNALCHGQAYQKRMIRAFNKKVHPRQFKEGELVLKKILSEQRDPMGKWAPNWEGPYVVKKAFSGGALILQKMDGDELPSPINSNAVKKYYA</sequence>
<dbReference type="InterPro" id="IPR001584">
    <property type="entry name" value="Integrase_cat-core"/>
</dbReference>
<evidence type="ECO:0000256" key="5">
    <source>
        <dbReference type="ARBA" id="ARBA00022759"/>
    </source>
</evidence>
<comment type="caution">
    <text evidence="12">The sequence shown here is derived from an EMBL/GenBank/DDBJ whole genome shotgun (WGS) entry which is preliminary data.</text>
</comment>
<dbReference type="InterPro" id="IPR021109">
    <property type="entry name" value="Peptidase_aspartic_dom_sf"/>
</dbReference>
<dbReference type="CDD" id="cd00303">
    <property type="entry name" value="retropepsin_like"/>
    <property type="match status" value="1"/>
</dbReference>
<keyword evidence="13" id="KW-1185">Reference proteome</keyword>
<accession>A0A1R3I4R3</accession>
<dbReference type="Gene3D" id="2.40.70.10">
    <property type="entry name" value="Acid Proteases"/>
    <property type="match status" value="1"/>
</dbReference>
<name>A0A1R3I4R3_COCAP</name>
<keyword evidence="2" id="KW-0808">Transferase</keyword>
<dbReference type="CDD" id="cd09274">
    <property type="entry name" value="RNase_HI_RT_Ty3"/>
    <property type="match status" value="1"/>
</dbReference>
<dbReference type="InterPro" id="IPR000477">
    <property type="entry name" value="RT_dom"/>
</dbReference>
<evidence type="ECO:0000256" key="3">
    <source>
        <dbReference type="ARBA" id="ARBA00022695"/>
    </source>
</evidence>
<dbReference type="InterPro" id="IPR041373">
    <property type="entry name" value="RT_RNaseH"/>
</dbReference>
<evidence type="ECO:0000256" key="4">
    <source>
        <dbReference type="ARBA" id="ARBA00022722"/>
    </source>
</evidence>
<evidence type="ECO:0000259" key="9">
    <source>
        <dbReference type="PROSITE" id="PS50174"/>
    </source>
</evidence>
<reference evidence="12 13" key="1">
    <citation type="submission" date="2013-09" db="EMBL/GenBank/DDBJ databases">
        <title>Corchorus capsularis genome sequencing.</title>
        <authorList>
            <person name="Alam M."/>
            <person name="Haque M.S."/>
            <person name="Islam M.S."/>
            <person name="Emdad E.M."/>
            <person name="Islam M.M."/>
            <person name="Ahmed B."/>
            <person name="Halim A."/>
            <person name="Hossen Q.M.M."/>
            <person name="Hossain M.Z."/>
            <person name="Ahmed R."/>
            <person name="Khan M.M."/>
            <person name="Islam R."/>
            <person name="Rashid M.M."/>
            <person name="Khan S.A."/>
            <person name="Rahman M.S."/>
            <person name="Alam M."/>
        </authorList>
    </citation>
    <scope>NUCLEOTIDE SEQUENCE [LARGE SCALE GENOMIC DNA]</scope>
    <source>
        <strain evidence="13">cv. CVL-1</strain>
        <tissue evidence="12">Whole seedling</tissue>
    </source>
</reference>
<organism evidence="12 13">
    <name type="scientific">Corchorus capsularis</name>
    <name type="common">Jute</name>
    <dbReference type="NCBI Taxonomy" id="210143"/>
    <lineage>
        <taxon>Eukaryota</taxon>
        <taxon>Viridiplantae</taxon>
        <taxon>Streptophyta</taxon>
        <taxon>Embryophyta</taxon>
        <taxon>Tracheophyta</taxon>
        <taxon>Spermatophyta</taxon>
        <taxon>Magnoliopsida</taxon>
        <taxon>eudicotyledons</taxon>
        <taxon>Gunneridae</taxon>
        <taxon>Pentapetalae</taxon>
        <taxon>rosids</taxon>
        <taxon>malvids</taxon>
        <taxon>Malvales</taxon>
        <taxon>Malvaceae</taxon>
        <taxon>Grewioideae</taxon>
        <taxon>Apeibeae</taxon>
        <taxon>Corchorus</taxon>
    </lineage>
</organism>
<dbReference type="PROSITE" id="PS50174">
    <property type="entry name" value="G_PATCH"/>
    <property type="match status" value="1"/>
</dbReference>
<dbReference type="Gene3D" id="3.30.70.270">
    <property type="match status" value="2"/>
</dbReference>
<keyword evidence="4" id="KW-0540">Nuclease</keyword>
<dbReference type="OrthoDB" id="1726048at2759"/>
<dbReference type="Gene3D" id="3.10.10.10">
    <property type="entry name" value="HIV Type 1 Reverse Transcriptase, subunit A, domain 1"/>
    <property type="match status" value="1"/>
</dbReference>
<dbReference type="InterPro" id="IPR000467">
    <property type="entry name" value="G_patch_dom"/>
</dbReference>
<feature type="domain" description="Integrase catalytic" evidence="11">
    <location>
        <begin position="1412"/>
        <end position="1571"/>
    </location>
</feature>
<keyword evidence="3" id="KW-0548">Nucleotidyltransferase</keyword>
<dbReference type="GO" id="GO:0003964">
    <property type="term" value="F:RNA-directed DNA polymerase activity"/>
    <property type="evidence" value="ECO:0007669"/>
    <property type="project" value="UniProtKB-KW"/>
</dbReference>
<dbReference type="PROSITE" id="PS50994">
    <property type="entry name" value="INTEGRASE"/>
    <property type="match status" value="1"/>
</dbReference>
<dbReference type="Gene3D" id="3.30.420.10">
    <property type="entry name" value="Ribonuclease H-like superfamily/Ribonuclease H"/>
    <property type="match status" value="2"/>
</dbReference>
<evidence type="ECO:0000313" key="12">
    <source>
        <dbReference type="EMBL" id="OMO77592.1"/>
    </source>
</evidence>
<dbReference type="InterPro" id="IPR043502">
    <property type="entry name" value="DNA/RNA_pol_sf"/>
</dbReference>
<feature type="domain" description="RNase H type-1" evidence="10">
    <location>
        <begin position="1124"/>
        <end position="1253"/>
    </location>
</feature>
<dbReference type="GO" id="GO:0015074">
    <property type="term" value="P:DNA integration"/>
    <property type="evidence" value="ECO:0007669"/>
    <property type="project" value="InterPro"/>
</dbReference>
<dbReference type="Pfam" id="PF00665">
    <property type="entry name" value="rve"/>
    <property type="match status" value="1"/>
</dbReference>